<dbReference type="Proteomes" id="UP000320042">
    <property type="component" value="Unassembled WGS sequence"/>
</dbReference>
<accession>A0A563UBZ3</accession>
<name>A0A563UBZ3_9SPHI</name>
<proteinExistence type="predicted"/>
<keyword evidence="2" id="KW-1185">Reference proteome</keyword>
<evidence type="ECO:0000313" key="1">
    <source>
        <dbReference type="EMBL" id="TWR28898.1"/>
    </source>
</evidence>
<sequence length="117" mass="13171">MTDNKDKAVFKNHARTEYHLAAGDNFYSVGRPTGRFLGLGYSPIIFQLPHSGIHYRIEPVLDATQASDLAGLMHDSFEINLLYTPKEVVQRDAFDGNTLGAYYLIHFDPLTKKALEL</sequence>
<dbReference type="OrthoDB" id="2327485at2"/>
<dbReference type="EMBL" id="VOEJ01000005">
    <property type="protein sequence ID" value="TWR28898.1"/>
    <property type="molecule type" value="Genomic_DNA"/>
</dbReference>
<protein>
    <submittedName>
        <fullName evidence="1">Uncharacterized protein</fullName>
    </submittedName>
</protein>
<organism evidence="1 2">
    <name type="scientific">Mucilaginibacter pallidiroseus</name>
    <dbReference type="NCBI Taxonomy" id="2599295"/>
    <lineage>
        <taxon>Bacteria</taxon>
        <taxon>Pseudomonadati</taxon>
        <taxon>Bacteroidota</taxon>
        <taxon>Sphingobacteriia</taxon>
        <taxon>Sphingobacteriales</taxon>
        <taxon>Sphingobacteriaceae</taxon>
        <taxon>Mucilaginibacter</taxon>
    </lineage>
</organism>
<reference evidence="1 2" key="1">
    <citation type="submission" date="2019-07" db="EMBL/GenBank/DDBJ databases">
        <authorList>
            <person name="Kim J."/>
        </authorList>
    </citation>
    <scope>NUCLEOTIDE SEQUENCE [LARGE SCALE GENOMIC DNA]</scope>
    <source>
        <strain evidence="2">dk17</strain>
    </source>
</reference>
<dbReference type="AlphaFoldDB" id="A0A563UBZ3"/>
<evidence type="ECO:0000313" key="2">
    <source>
        <dbReference type="Proteomes" id="UP000320042"/>
    </source>
</evidence>
<comment type="caution">
    <text evidence="1">The sequence shown here is derived from an EMBL/GenBank/DDBJ whole genome shotgun (WGS) entry which is preliminary data.</text>
</comment>
<gene>
    <name evidence="1" type="ORF">FPZ43_11575</name>
</gene>
<dbReference type="RefSeq" id="WP_146382084.1">
    <property type="nucleotide sequence ID" value="NZ_VOEJ01000005.1"/>
</dbReference>